<keyword evidence="7 8" id="KW-0472">Membrane</keyword>
<evidence type="ECO:0000256" key="3">
    <source>
        <dbReference type="ARBA" id="ARBA00022692"/>
    </source>
</evidence>
<evidence type="ECO:0000256" key="4">
    <source>
        <dbReference type="ARBA" id="ARBA00022741"/>
    </source>
</evidence>
<dbReference type="PANTHER" id="PTHR31081">
    <property type="entry name" value="UREIDE PERMEASE 1-RELATED-RELATED"/>
    <property type="match status" value="1"/>
</dbReference>
<accession>A0A0P8BRB4</accession>
<keyword evidence="5" id="KW-0067">ATP-binding</keyword>
<evidence type="ECO:0000256" key="6">
    <source>
        <dbReference type="ARBA" id="ARBA00022989"/>
    </source>
</evidence>
<proteinExistence type="predicted"/>
<comment type="subcellular location">
    <subcellularLocation>
        <location evidence="1">Membrane</location>
        <topology evidence="1">Multi-pass membrane protein</topology>
    </subcellularLocation>
</comment>
<dbReference type="GO" id="GO:0016020">
    <property type="term" value="C:membrane"/>
    <property type="evidence" value="ECO:0007669"/>
    <property type="project" value="UniProtKB-SubCell"/>
</dbReference>
<keyword evidence="3 8" id="KW-0812">Transmembrane</keyword>
<feature type="transmembrane region" description="Helical" evidence="8">
    <location>
        <begin position="109"/>
        <end position="129"/>
    </location>
</feature>
<dbReference type="Proteomes" id="UP000050421">
    <property type="component" value="Unassembled WGS sequence"/>
</dbReference>
<dbReference type="Pfam" id="PF07168">
    <property type="entry name" value="Ureide_permease"/>
    <property type="match status" value="2"/>
</dbReference>
<organism evidence="9 10">
    <name type="scientific">Algoriphagus marincola HL-49</name>
    <dbReference type="NCBI Taxonomy" id="1305737"/>
    <lineage>
        <taxon>Bacteria</taxon>
        <taxon>Pseudomonadati</taxon>
        <taxon>Bacteroidota</taxon>
        <taxon>Cytophagia</taxon>
        <taxon>Cytophagales</taxon>
        <taxon>Cyclobacteriaceae</taxon>
        <taxon>Algoriphagus</taxon>
    </lineage>
</organism>
<evidence type="ECO:0000256" key="2">
    <source>
        <dbReference type="ARBA" id="ARBA00022448"/>
    </source>
</evidence>
<dbReference type="EMBL" id="LJXT01000116">
    <property type="protein sequence ID" value="KPQ12077.1"/>
    <property type="molecule type" value="Genomic_DNA"/>
</dbReference>
<feature type="transmembrane region" description="Helical" evidence="8">
    <location>
        <begin position="80"/>
        <end position="102"/>
    </location>
</feature>
<feature type="transmembrane region" description="Helical" evidence="8">
    <location>
        <begin position="251"/>
        <end position="271"/>
    </location>
</feature>
<dbReference type="InterPro" id="IPR030189">
    <property type="entry name" value="UPS_plant"/>
</dbReference>
<evidence type="ECO:0000256" key="8">
    <source>
        <dbReference type="SAM" id="Phobius"/>
    </source>
</evidence>
<dbReference type="InterPro" id="IPR009834">
    <property type="entry name" value="Ureide_permease"/>
</dbReference>
<keyword evidence="6 8" id="KW-1133">Transmembrane helix</keyword>
<feature type="transmembrane region" description="Helical" evidence="8">
    <location>
        <begin position="311"/>
        <end position="330"/>
    </location>
</feature>
<dbReference type="eggNOG" id="COG4975">
    <property type="taxonomic scope" value="Bacteria"/>
</dbReference>
<reference evidence="9 10" key="1">
    <citation type="submission" date="2015-09" db="EMBL/GenBank/DDBJ databases">
        <title>Identification and resolution of microdiversity through metagenomic sequencing of parallel consortia.</title>
        <authorList>
            <person name="Nelson W.C."/>
            <person name="Romine M.F."/>
            <person name="Lindemann S.R."/>
        </authorList>
    </citation>
    <scope>NUCLEOTIDE SEQUENCE [LARGE SCALE GENOMIC DNA]</scope>
    <source>
        <strain evidence="9">HL-49</strain>
    </source>
</reference>
<feature type="transmembrane region" description="Helical" evidence="8">
    <location>
        <begin position="135"/>
        <end position="156"/>
    </location>
</feature>
<feature type="transmembrane region" description="Helical" evidence="8">
    <location>
        <begin position="168"/>
        <end position="187"/>
    </location>
</feature>
<feature type="transmembrane region" description="Helical" evidence="8">
    <location>
        <begin position="277"/>
        <end position="299"/>
    </location>
</feature>
<evidence type="ECO:0000256" key="5">
    <source>
        <dbReference type="ARBA" id="ARBA00022840"/>
    </source>
</evidence>
<dbReference type="STRING" id="1305737.GCA_000526355_03231"/>
<feature type="transmembrane region" description="Helical" evidence="8">
    <location>
        <begin position="39"/>
        <end position="60"/>
    </location>
</feature>
<feature type="transmembrane region" description="Helical" evidence="8">
    <location>
        <begin position="6"/>
        <end position="27"/>
    </location>
</feature>
<gene>
    <name evidence="9" type="primary">glcU</name>
    <name evidence="9" type="ORF">HLUCCX10_14910</name>
</gene>
<keyword evidence="2" id="KW-0813">Transport</keyword>
<dbReference type="AlphaFoldDB" id="A0A0P8BRB4"/>
<dbReference type="PATRIC" id="fig|1305737.6.peg.3728"/>
<keyword evidence="4" id="KW-0547">Nucleotide-binding</keyword>
<dbReference type="GO" id="GO:0022857">
    <property type="term" value="F:transmembrane transporter activity"/>
    <property type="evidence" value="ECO:0007669"/>
    <property type="project" value="InterPro"/>
</dbReference>
<feature type="transmembrane region" description="Helical" evidence="8">
    <location>
        <begin position="207"/>
        <end position="230"/>
    </location>
</feature>
<dbReference type="OrthoDB" id="110585at2"/>
<evidence type="ECO:0000313" key="10">
    <source>
        <dbReference type="Proteomes" id="UP000050421"/>
    </source>
</evidence>
<sequence>MFFPESYLLAVFFCFITMLCWGSWANTQKLASKSWSFPLFYWDYAIGIVLASLILGLTMGSMGSEGRPFFEDLSQADSSSIGSAILGGIIFNLANLLIVAAIDIAGMAVAFPVGIGIALVLGVLINYLADPLGNPVLLFLGVALVVIAIILDALAYRNLTASQNQPPIKGILLALAGGILMGFFYRFVAASISTDFRNPAEGLMTPYTAVFIFSLGVLGSNFLWNSFFMYKPIQGQPVTYSDYFRLGNLKLHSIGWLGGLIWCLGMVLNVISGEKAGFAISYGLGQGATMVAAAWGVFIWKEFKDAPKGTFPQLIMMFVFFLMGLGLIILSRLI</sequence>
<comment type="caution">
    <text evidence="9">The sequence shown here is derived from an EMBL/GenBank/DDBJ whole genome shotgun (WGS) entry which is preliminary data.</text>
</comment>
<protein>
    <submittedName>
        <fullName evidence="9">Glucose uptake protein</fullName>
    </submittedName>
</protein>
<evidence type="ECO:0000313" key="9">
    <source>
        <dbReference type="EMBL" id="KPQ12077.1"/>
    </source>
</evidence>
<evidence type="ECO:0000256" key="7">
    <source>
        <dbReference type="ARBA" id="ARBA00023136"/>
    </source>
</evidence>
<evidence type="ECO:0000256" key="1">
    <source>
        <dbReference type="ARBA" id="ARBA00004141"/>
    </source>
</evidence>
<name>A0A0P8BRB4_9BACT</name>
<dbReference type="GO" id="GO:0005524">
    <property type="term" value="F:ATP binding"/>
    <property type="evidence" value="ECO:0007669"/>
    <property type="project" value="UniProtKB-KW"/>
</dbReference>